<dbReference type="KEGG" id="cfj:CFIO01_08064"/>
<accession>A0A010SE34</accession>
<evidence type="ECO:0000313" key="2">
    <source>
        <dbReference type="Proteomes" id="UP000020467"/>
    </source>
</evidence>
<sequence>MSSSKDPVPCDTDLNEIIVMWQDIATRLALFFLEHGFLHTPSTSSFLNSLGRELGFTHGPHGFRSIYKTPSGIDSENDLSLSEELRQFEESLPQYPGFAEDCCVLSRLLQIIQSDLPSKKINEAEGDFS</sequence>
<dbReference type="EMBL" id="JARH01000268">
    <property type="protein sequence ID" value="EXF83023.1"/>
    <property type="molecule type" value="Genomic_DNA"/>
</dbReference>
<dbReference type="HOGENOM" id="CLU_1948665_0_0_1"/>
<keyword evidence="2" id="KW-1185">Reference proteome</keyword>
<reference evidence="1 2" key="1">
    <citation type="submission" date="2014-02" db="EMBL/GenBank/DDBJ databases">
        <title>The genome sequence of Colletotrichum fioriniae PJ7.</title>
        <authorList>
            <person name="Baroncelli R."/>
            <person name="Thon M.R."/>
        </authorList>
    </citation>
    <scope>NUCLEOTIDE SEQUENCE [LARGE SCALE GENOMIC DNA]</scope>
    <source>
        <strain evidence="1 2">PJ7</strain>
    </source>
</reference>
<name>A0A010SE34_9PEZI</name>
<organism evidence="1 2">
    <name type="scientific">Colletotrichum fioriniae PJ7</name>
    <dbReference type="NCBI Taxonomy" id="1445577"/>
    <lineage>
        <taxon>Eukaryota</taxon>
        <taxon>Fungi</taxon>
        <taxon>Dikarya</taxon>
        <taxon>Ascomycota</taxon>
        <taxon>Pezizomycotina</taxon>
        <taxon>Sordariomycetes</taxon>
        <taxon>Hypocreomycetidae</taxon>
        <taxon>Glomerellales</taxon>
        <taxon>Glomerellaceae</taxon>
        <taxon>Colletotrichum</taxon>
        <taxon>Colletotrichum acutatum species complex</taxon>
    </lineage>
</organism>
<proteinExistence type="predicted"/>
<gene>
    <name evidence="1" type="ORF">CFIO01_08064</name>
</gene>
<comment type="caution">
    <text evidence="1">The sequence shown here is derived from an EMBL/GenBank/DDBJ whole genome shotgun (WGS) entry which is preliminary data.</text>
</comment>
<protein>
    <submittedName>
        <fullName evidence="1">Uncharacterized protein</fullName>
    </submittedName>
</protein>
<evidence type="ECO:0000313" key="1">
    <source>
        <dbReference type="EMBL" id="EXF83023.1"/>
    </source>
</evidence>
<dbReference type="Proteomes" id="UP000020467">
    <property type="component" value="Unassembled WGS sequence"/>
</dbReference>
<dbReference type="AlphaFoldDB" id="A0A010SE34"/>